<dbReference type="Proteomes" id="UP000017052">
    <property type="component" value="Unassembled WGS sequence"/>
</dbReference>
<keyword evidence="6 10" id="KW-0808">Transferase</keyword>
<dbReference type="GO" id="GO:0004134">
    <property type="term" value="F:4-alpha-glucanotransferase activity"/>
    <property type="evidence" value="ECO:0007669"/>
    <property type="project" value="UniProtKB-EC"/>
</dbReference>
<dbReference type="PANTHER" id="PTHR32438:SF5">
    <property type="entry name" value="4-ALPHA-GLUCANOTRANSFERASE DPE1, CHLOROPLASTIC_AMYLOPLASTIC"/>
    <property type="match status" value="1"/>
</dbReference>
<dbReference type="InterPro" id="IPR003385">
    <property type="entry name" value="Glyco_hydro_77"/>
</dbReference>
<comment type="similarity">
    <text evidence="2 10">Belongs to the disproportionating enzyme family.</text>
</comment>
<dbReference type="Gene3D" id="3.20.20.80">
    <property type="entry name" value="Glycosidases"/>
    <property type="match status" value="1"/>
</dbReference>
<evidence type="ECO:0000313" key="12">
    <source>
        <dbReference type="Proteomes" id="UP000017052"/>
    </source>
</evidence>
<evidence type="ECO:0000256" key="4">
    <source>
        <dbReference type="ARBA" id="ARBA00020295"/>
    </source>
</evidence>
<dbReference type="InterPro" id="IPR017853">
    <property type="entry name" value="GH"/>
</dbReference>
<keyword evidence="12" id="KW-1185">Reference proteome</keyword>
<evidence type="ECO:0000256" key="1">
    <source>
        <dbReference type="ARBA" id="ARBA00000439"/>
    </source>
</evidence>
<organism evidence="11 12">
    <name type="scientific">Propionibacterium acidifaciens F0233</name>
    <dbReference type="NCBI Taxonomy" id="553198"/>
    <lineage>
        <taxon>Bacteria</taxon>
        <taxon>Bacillati</taxon>
        <taxon>Actinomycetota</taxon>
        <taxon>Actinomycetes</taxon>
        <taxon>Propionibacteriales</taxon>
        <taxon>Propionibacteriaceae</taxon>
        <taxon>Propionibacterium</taxon>
    </lineage>
</organism>
<proteinExistence type="inferred from homology"/>
<dbReference type="EMBL" id="ACVN02000230">
    <property type="protein sequence ID" value="ERK53694.1"/>
    <property type="molecule type" value="Genomic_DNA"/>
</dbReference>
<evidence type="ECO:0000313" key="11">
    <source>
        <dbReference type="EMBL" id="ERK53694.1"/>
    </source>
</evidence>
<dbReference type="PANTHER" id="PTHR32438">
    <property type="entry name" value="4-ALPHA-GLUCANOTRANSFERASE DPE1, CHLOROPLASTIC/AMYLOPLASTIC"/>
    <property type="match status" value="1"/>
</dbReference>
<dbReference type="EC" id="2.4.1.25" evidence="3 10"/>
<gene>
    <name evidence="11" type="primary">malQ_2</name>
    <name evidence="11" type="ORF">HMPREF0682_1513</name>
</gene>
<evidence type="ECO:0000256" key="8">
    <source>
        <dbReference type="ARBA" id="ARBA00031423"/>
    </source>
</evidence>
<dbReference type="GO" id="GO:0005975">
    <property type="term" value="P:carbohydrate metabolic process"/>
    <property type="evidence" value="ECO:0007669"/>
    <property type="project" value="InterPro"/>
</dbReference>
<evidence type="ECO:0000256" key="6">
    <source>
        <dbReference type="ARBA" id="ARBA00022679"/>
    </source>
</evidence>
<evidence type="ECO:0000256" key="2">
    <source>
        <dbReference type="ARBA" id="ARBA00005684"/>
    </source>
</evidence>
<keyword evidence="5 10" id="KW-0328">Glycosyltransferase</keyword>
<sequence>MSGSYVNAAGAVVEVPTSTLELVDDHFRDEPPPGIGAPLVCTPGRHHPELFGDLVLEGGHHYRAHGVVDVPGYHVLHTDDGLRRFVIAAPESLRSPDRSWGWQLQLYAARSQDSWGIGDFRDLGRICRIAHSQHAGCVQVSPVHAIAPVSHPQDSPYSPASRQFLNLLHVAPGEAPGAERVDLSDLSAAGRALNAERLIDRSAVWALKKEALWRVWGAVRDEENIEYTDYRQRRGRALRDFAVWCAIADELDSSDWQEWPAELHRPGSEAVRRWAGAHADKVSFYAWCQWVADVQYAEACTCGVDVIADLAVGFDQGSEDAWAFQDSLCFDFEIGCPPDTHNIEGQRWGLPPFNPQALVLHDFGPFIEMVHEGLRHAKALRIDHVMQLWRLYWVPKDGTAAEGVYVTYPVHALLAVLRLEAMRAGAWIVGEDMGTVPAGVRESMTDIGMLANRSAMRVDTDDFPELAIGTSSTHDQVTVAGLITGSDVEDLRRIGKSADWDQIERTRRELAVDAGVDPGKPGRRIGEQEIHDAIMARYRRLGSAPSRVVLAVLDDAAMVRGRPNMPGTVGVYPNWRLALPEPVGRTMRSPMARDLVQLLSENR</sequence>
<accession>U2QC18</accession>
<evidence type="ECO:0000256" key="10">
    <source>
        <dbReference type="RuleBase" id="RU361207"/>
    </source>
</evidence>
<dbReference type="SUPFAM" id="SSF51445">
    <property type="entry name" value="(Trans)glycosidases"/>
    <property type="match status" value="1"/>
</dbReference>
<evidence type="ECO:0000256" key="7">
    <source>
        <dbReference type="ARBA" id="ARBA00023277"/>
    </source>
</evidence>
<dbReference type="AlphaFoldDB" id="U2QC18"/>
<name>U2QC18_9ACTN</name>
<evidence type="ECO:0000256" key="9">
    <source>
        <dbReference type="ARBA" id="ARBA00031501"/>
    </source>
</evidence>
<comment type="caution">
    <text evidence="11">The sequence shown here is derived from an EMBL/GenBank/DDBJ whole genome shotgun (WGS) entry which is preliminary data.</text>
</comment>
<evidence type="ECO:0000256" key="5">
    <source>
        <dbReference type="ARBA" id="ARBA00022676"/>
    </source>
</evidence>
<dbReference type="Pfam" id="PF02446">
    <property type="entry name" value="Glyco_hydro_77"/>
    <property type="match status" value="1"/>
</dbReference>
<evidence type="ECO:0000256" key="3">
    <source>
        <dbReference type="ARBA" id="ARBA00012560"/>
    </source>
</evidence>
<keyword evidence="7 10" id="KW-0119">Carbohydrate metabolism</keyword>
<dbReference type="NCBIfam" id="TIGR00217">
    <property type="entry name" value="malQ"/>
    <property type="match status" value="1"/>
</dbReference>
<comment type="catalytic activity">
    <reaction evidence="1 10">
        <text>Transfers a segment of a (1-&gt;4)-alpha-D-glucan to a new position in an acceptor, which may be glucose or a (1-&gt;4)-alpha-D-glucan.</text>
        <dbReference type="EC" id="2.4.1.25"/>
    </reaction>
</comment>
<protein>
    <recommendedName>
        <fullName evidence="4 10">4-alpha-glucanotransferase</fullName>
        <ecNumber evidence="3 10">2.4.1.25</ecNumber>
    </recommendedName>
    <alternativeName>
        <fullName evidence="8 10">Amylomaltase</fullName>
    </alternativeName>
    <alternativeName>
        <fullName evidence="9 10">Disproportionating enzyme</fullName>
    </alternativeName>
</protein>
<reference evidence="11" key="1">
    <citation type="submission" date="2013-08" db="EMBL/GenBank/DDBJ databases">
        <authorList>
            <person name="Durkin A.S."/>
            <person name="Haft D.R."/>
            <person name="McCorrison J."/>
            <person name="Torralba M."/>
            <person name="Gillis M."/>
            <person name="Haft D.H."/>
            <person name="Methe B."/>
            <person name="Sutton G."/>
            <person name="Nelson K.E."/>
        </authorList>
    </citation>
    <scope>NUCLEOTIDE SEQUENCE [LARGE SCALE GENOMIC DNA]</scope>
    <source>
        <strain evidence="11">F0233</strain>
    </source>
</reference>